<dbReference type="AlphaFoldDB" id="A0A1Q9F4H5"/>
<protein>
    <submittedName>
        <fullName evidence="2">Uncharacterized protein</fullName>
    </submittedName>
</protein>
<proteinExistence type="predicted"/>
<keyword evidence="1" id="KW-0472">Membrane</keyword>
<dbReference type="EMBL" id="LSRX01000013">
    <property type="protein sequence ID" value="OLQ14594.1"/>
    <property type="molecule type" value="Genomic_DNA"/>
</dbReference>
<gene>
    <name evidence="2" type="ORF">AK812_SmicGene1263</name>
</gene>
<evidence type="ECO:0000256" key="1">
    <source>
        <dbReference type="SAM" id="Phobius"/>
    </source>
</evidence>
<sequence length="174" mass="19307">MQKMPACYVHEKKHQIYKHSPCDQYEGALGRPSCAMELKNTCRILGAVACAPDRVAELAGREMLLAFHGIVMLDEHSGWVGNDRERFEDARRKAVATHSIPNSGEPVFLRWATEEEFVGAPNSYHNKAALFIALVTLIYTSSTATLVWLLSSTLRVPAPRGKLDLPPLVPKATH</sequence>
<evidence type="ECO:0000313" key="2">
    <source>
        <dbReference type="EMBL" id="OLQ14594.1"/>
    </source>
</evidence>
<comment type="caution">
    <text evidence="2">The sequence shown here is derived from an EMBL/GenBank/DDBJ whole genome shotgun (WGS) entry which is preliminary data.</text>
</comment>
<dbReference type="Proteomes" id="UP000186817">
    <property type="component" value="Unassembled WGS sequence"/>
</dbReference>
<keyword evidence="1" id="KW-1133">Transmembrane helix</keyword>
<evidence type="ECO:0000313" key="3">
    <source>
        <dbReference type="Proteomes" id="UP000186817"/>
    </source>
</evidence>
<name>A0A1Q9F4H5_SYMMI</name>
<accession>A0A1Q9F4H5</accession>
<reference evidence="2 3" key="1">
    <citation type="submission" date="2016-02" db="EMBL/GenBank/DDBJ databases">
        <title>Genome analysis of coral dinoflagellate symbionts highlights evolutionary adaptations to a symbiotic lifestyle.</title>
        <authorList>
            <person name="Aranda M."/>
            <person name="Li Y."/>
            <person name="Liew Y.J."/>
            <person name="Baumgarten S."/>
            <person name="Simakov O."/>
            <person name="Wilson M."/>
            <person name="Piel J."/>
            <person name="Ashoor H."/>
            <person name="Bougouffa S."/>
            <person name="Bajic V.B."/>
            <person name="Ryu T."/>
            <person name="Ravasi T."/>
            <person name="Bayer T."/>
            <person name="Micklem G."/>
            <person name="Kim H."/>
            <person name="Bhak J."/>
            <person name="Lajeunesse T.C."/>
            <person name="Voolstra C.R."/>
        </authorList>
    </citation>
    <scope>NUCLEOTIDE SEQUENCE [LARGE SCALE GENOMIC DNA]</scope>
    <source>
        <strain evidence="2 3">CCMP2467</strain>
    </source>
</reference>
<keyword evidence="1" id="KW-0812">Transmembrane</keyword>
<feature type="transmembrane region" description="Helical" evidence="1">
    <location>
        <begin position="128"/>
        <end position="150"/>
    </location>
</feature>
<organism evidence="2 3">
    <name type="scientific">Symbiodinium microadriaticum</name>
    <name type="common">Dinoflagellate</name>
    <name type="synonym">Zooxanthella microadriatica</name>
    <dbReference type="NCBI Taxonomy" id="2951"/>
    <lineage>
        <taxon>Eukaryota</taxon>
        <taxon>Sar</taxon>
        <taxon>Alveolata</taxon>
        <taxon>Dinophyceae</taxon>
        <taxon>Suessiales</taxon>
        <taxon>Symbiodiniaceae</taxon>
        <taxon>Symbiodinium</taxon>
    </lineage>
</organism>
<keyword evidence="3" id="KW-1185">Reference proteome</keyword>